<accession>A0A154VYS5</accession>
<feature type="signal peptide" evidence="1">
    <location>
        <begin position="1"/>
        <end position="21"/>
    </location>
</feature>
<protein>
    <submittedName>
        <fullName evidence="2">Uncharacterized protein</fullName>
    </submittedName>
</protein>
<evidence type="ECO:0000313" key="2">
    <source>
        <dbReference type="EMBL" id="KZD06400.1"/>
    </source>
</evidence>
<dbReference type="SUPFAM" id="SSF53850">
    <property type="entry name" value="Periplasmic binding protein-like II"/>
    <property type="match status" value="1"/>
</dbReference>
<dbReference type="Proteomes" id="UP000076400">
    <property type="component" value="Unassembled WGS sequence"/>
</dbReference>
<dbReference type="EMBL" id="LPXN01000122">
    <property type="protein sequence ID" value="KZD06400.1"/>
    <property type="molecule type" value="Genomic_DNA"/>
</dbReference>
<feature type="chain" id="PRO_5007602111" evidence="1">
    <location>
        <begin position="22"/>
        <end position="255"/>
    </location>
</feature>
<evidence type="ECO:0000313" key="3">
    <source>
        <dbReference type="Proteomes" id="UP000076400"/>
    </source>
</evidence>
<name>A0A154VYS5_9PROT</name>
<reference evidence="2 3" key="1">
    <citation type="submission" date="2015-12" db="EMBL/GenBank/DDBJ databases">
        <title>Genome sequence of Oceanibaculum pacificum MCCC 1A02656.</title>
        <authorList>
            <person name="Lu L."/>
            <person name="Lai Q."/>
            <person name="Shao Z."/>
            <person name="Qian P."/>
        </authorList>
    </citation>
    <scope>NUCLEOTIDE SEQUENCE [LARGE SCALE GENOMIC DNA]</scope>
    <source>
        <strain evidence="2 3">MCCC 1A02656</strain>
    </source>
</reference>
<dbReference type="OrthoDB" id="8747607at2"/>
<comment type="caution">
    <text evidence="2">The sequence shown here is derived from an EMBL/GenBank/DDBJ whole genome shotgun (WGS) entry which is preliminary data.</text>
</comment>
<keyword evidence="1" id="KW-0732">Signal</keyword>
<dbReference type="RefSeq" id="WP_067557476.1">
    <property type="nucleotide sequence ID" value="NZ_LPXN01000122.1"/>
</dbReference>
<keyword evidence="3" id="KW-1185">Reference proteome</keyword>
<dbReference type="Gene3D" id="3.40.190.10">
    <property type="entry name" value="Periplasmic binding protein-like II"/>
    <property type="match status" value="2"/>
</dbReference>
<gene>
    <name evidence="2" type="ORF">AUP43_10780</name>
</gene>
<sequence>MMRLLCLPAFLLAIWCGPSLAAEEVRVGGYLFPPYVELVDGNPNGLTLDVLAAVNAAQDRYRLSFVPIAAATRQADLAAGKYHMILFESPAWGWDAARIAVSPPLLQGAEIFVALAQPGRGQGYFRSLKAKRIAAMRGYHYRFAEMITDPAILKRRFGVELVEDPGDALQAILDEQADIALMTDSYLRRLLHDVPEFADILLVGDTPDQRYDLSALTAANRRSLMEAIAPLLRDVLDAPDFQPILQSYGFAPSRR</sequence>
<dbReference type="STRING" id="580166.AUP43_10780"/>
<dbReference type="AlphaFoldDB" id="A0A154VYS5"/>
<organism evidence="2 3">
    <name type="scientific">Oceanibaculum pacificum</name>
    <dbReference type="NCBI Taxonomy" id="580166"/>
    <lineage>
        <taxon>Bacteria</taxon>
        <taxon>Pseudomonadati</taxon>
        <taxon>Pseudomonadota</taxon>
        <taxon>Alphaproteobacteria</taxon>
        <taxon>Rhodospirillales</taxon>
        <taxon>Oceanibaculaceae</taxon>
        <taxon>Oceanibaculum</taxon>
    </lineage>
</organism>
<proteinExistence type="predicted"/>
<evidence type="ECO:0000256" key="1">
    <source>
        <dbReference type="SAM" id="SignalP"/>
    </source>
</evidence>